<dbReference type="SUPFAM" id="SSF48498">
    <property type="entry name" value="Tetracyclin repressor-like, C-terminal domain"/>
    <property type="match status" value="1"/>
</dbReference>
<dbReference type="Proteomes" id="UP000271624">
    <property type="component" value="Unassembled WGS sequence"/>
</dbReference>
<feature type="domain" description="HTH tetR-type" evidence="5">
    <location>
        <begin position="5"/>
        <end position="65"/>
    </location>
</feature>
<evidence type="ECO:0000256" key="4">
    <source>
        <dbReference type="PROSITE-ProRule" id="PRU00335"/>
    </source>
</evidence>
<dbReference type="Gene3D" id="1.10.357.10">
    <property type="entry name" value="Tetracycline Repressor, domain 2"/>
    <property type="match status" value="1"/>
</dbReference>
<keyword evidence="1" id="KW-0805">Transcription regulation</keyword>
<dbReference type="InterPro" id="IPR036271">
    <property type="entry name" value="Tet_transcr_reg_TetR-rel_C_sf"/>
</dbReference>
<feature type="DNA-binding region" description="H-T-H motif" evidence="4">
    <location>
        <begin position="28"/>
        <end position="47"/>
    </location>
</feature>
<dbReference type="PROSITE" id="PS01081">
    <property type="entry name" value="HTH_TETR_1"/>
    <property type="match status" value="1"/>
</dbReference>
<dbReference type="OrthoDB" id="9814200at2"/>
<keyword evidence="3" id="KW-0804">Transcription</keyword>
<keyword evidence="7" id="KW-1185">Reference proteome</keyword>
<comment type="caution">
    <text evidence="6">The sequence shown here is derived from an EMBL/GenBank/DDBJ whole genome shotgun (WGS) entry which is preliminary data.</text>
</comment>
<dbReference type="EMBL" id="RSCL01000014">
    <property type="protein sequence ID" value="RUT03138.1"/>
    <property type="molecule type" value="Genomic_DNA"/>
</dbReference>
<sequence>MSKGDDTKAMIIEKAAALFNQQGYAGSSMSDIMRVTGLQKGGIYNHFHSKDDLSLQAFDYAVSQIQRQYRSAWASKQNAIERLQAIIDVFRIFIDNPQHPIMRGGCPLLNTAIESDDAHPALKARAQQAMDSWRLLFRRIIEKGIKKGEINPKVDGDEVASIIISILEGSVMMSKLNGDSIHLERAIKHLNDYINSNLRI</sequence>
<dbReference type="GO" id="GO:0003677">
    <property type="term" value="F:DNA binding"/>
    <property type="evidence" value="ECO:0007669"/>
    <property type="project" value="UniProtKB-UniRule"/>
</dbReference>
<evidence type="ECO:0000313" key="6">
    <source>
        <dbReference type="EMBL" id="RUT03138.1"/>
    </source>
</evidence>
<proteinExistence type="predicted"/>
<gene>
    <name evidence="6" type="ORF">DSM106972_054460</name>
</gene>
<dbReference type="PANTHER" id="PTHR47506:SF3">
    <property type="entry name" value="HTH-TYPE TRANSCRIPTIONAL REGULATOR LMRA"/>
    <property type="match status" value="1"/>
</dbReference>
<protein>
    <submittedName>
        <fullName evidence="6">TetR family transcriptional regulator</fullName>
    </submittedName>
</protein>
<dbReference type="InterPro" id="IPR009057">
    <property type="entry name" value="Homeodomain-like_sf"/>
</dbReference>
<dbReference type="InterPro" id="IPR011075">
    <property type="entry name" value="TetR_C"/>
</dbReference>
<dbReference type="RefSeq" id="WP_127083727.1">
    <property type="nucleotide sequence ID" value="NZ_RSCL01000014.1"/>
</dbReference>
<dbReference type="Pfam" id="PF00440">
    <property type="entry name" value="TetR_N"/>
    <property type="match status" value="1"/>
</dbReference>
<evidence type="ECO:0000256" key="1">
    <source>
        <dbReference type="ARBA" id="ARBA00023015"/>
    </source>
</evidence>
<dbReference type="AlphaFoldDB" id="A0A3S1IVJ7"/>
<evidence type="ECO:0000259" key="5">
    <source>
        <dbReference type="PROSITE" id="PS50977"/>
    </source>
</evidence>
<dbReference type="PANTHER" id="PTHR47506">
    <property type="entry name" value="TRANSCRIPTIONAL REGULATORY PROTEIN"/>
    <property type="match status" value="1"/>
</dbReference>
<reference evidence="6" key="1">
    <citation type="submission" date="2018-12" db="EMBL/GenBank/DDBJ databases">
        <authorList>
            <person name="Will S."/>
            <person name="Neumann-Schaal M."/>
            <person name="Henke P."/>
        </authorList>
    </citation>
    <scope>NUCLEOTIDE SEQUENCE</scope>
    <source>
        <strain evidence="6">PCC 7102</strain>
    </source>
</reference>
<name>A0A3S1IVJ7_9CYAN</name>
<dbReference type="PRINTS" id="PR00455">
    <property type="entry name" value="HTHTETR"/>
</dbReference>
<dbReference type="Pfam" id="PF16925">
    <property type="entry name" value="TetR_C_13"/>
    <property type="match status" value="1"/>
</dbReference>
<evidence type="ECO:0000256" key="2">
    <source>
        <dbReference type="ARBA" id="ARBA00023125"/>
    </source>
</evidence>
<evidence type="ECO:0000313" key="7">
    <source>
        <dbReference type="Proteomes" id="UP000271624"/>
    </source>
</evidence>
<dbReference type="InterPro" id="IPR001647">
    <property type="entry name" value="HTH_TetR"/>
</dbReference>
<keyword evidence="2 4" id="KW-0238">DNA-binding</keyword>
<dbReference type="InterPro" id="IPR023772">
    <property type="entry name" value="DNA-bd_HTH_TetR-type_CS"/>
</dbReference>
<evidence type="ECO:0000256" key="3">
    <source>
        <dbReference type="ARBA" id="ARBA00023163"/>
    </source>
</evidence>
<organism evidence="6 7">
    <name type="scientific">Dulcicalothrix desertica PCC 7102</name>
    <dbReference type="NCBI Taxonomy" id="232991"/>
    <lineage>
        <taxon>Bacteria</taxon>
        <taxon>Bacillati</taxon>
        <taxon>Cyanobacteriota</taxon>
        <taxon>Cyanophyceae</taxon>
        <taxon>Nostocales</taxon>
        <taxon>Calotrichaceae</taxon>
        <taxon>Dulcicalothrix</taxon>
    </lineage>
</organism>
<reference evidence="6" key="2">
    <citation type="journal article" date="2019" name="Genome Biol. Evol.">
        <title>Day and night: Metabolic profiles and evolutionary relationships of six axenic non-marine cyanobacteria.</title>
        <authorList>
            <person name="Will S.E."/>
            <person name="Henke P."/>
            <person name="Boedeker C."/>
            <person name="Huang S."/>
            <person name="Brinkmann H."/>
            <person name="Rohde M."/>
            <person name="Jarek M."/>
            <person name="Friedl T."/>
            <person name="Seufert S."/>
            <person name="Schumacher M."/>
            <person name="Overmann J."/>
            <person name="Neumann-Schaal M."/>
            <person name="Petersen J."/>
        </authorList>
    </citation>
    <scope>NUCLEOTIDE SEQUENCE [LARGE SCALE GENOMIC DNA]</scope>
    <source>
        <strain evidence="6">PCC 7102</strain>
    </source>
</reference>
<dbReference type="PROSITE" id="PS50977">
    <property type="entry name" value="HTH_TETR_2"/>
    <property type="match status" value="1"/>
</dbReference>
<accession>A0A3S1IVJ7</accession>
<dbReference type="SUPFAM" id="SSF46689">
    <property type="entry name" value="Homeodomain-like"/>
    <property type="match status" value="1"/>
</dbReference>